<dbReference type="Pfam" id="PF13687">
    <property type="entry name" value="DUF4153"/>
    <property type="match status" value="1"/>
</dbReference>
<feature type="transmembrane region" description="Helical" evidence="2">
    <location>
        <begin position="55"/>
        <end position="75"/>
    </location>
</feature>
<evidence type="ECO:0000256" key="2">
    <source>
        <dbReference type="SAM" id="Phobius"/>
    </source>
</evidence>
<dbReference type="RefSeq" id="WP_379737124.1">
    <property type="nucleotide sequence ID" value="NZ_JBHRVV010000001.1"/>
</dbReference>
<sequence length="632" mass="67383">MQAAAQAGVTPMLESLVTPRIALLRTGIGLLQGLVLYVLYLVADNNVWPATAPLLFSPLLLASLFCPVILVSGLGHLTRRQLLQWVLLAAALIAALAVYDIWRMGAQANVERGSRVAMPSTAFCFVLAAGMFIAHVLVLSGARDRRRIATYATHFEIGWKLGVQLAFSGLFVGIAWAALMLGAQLFKLVNIDFLDDLVREPWFAIPATAFAFSSALHLTDVRPAIVQGIRSLLLVLASWILPVLTVIVGGFLASLPFTGLAPLWATRQAAAVLLLTDAALVILINAAWQNGAAAIARPIRLSARAAALLLAPVTAIAIYALTLRVGDHGWTDERIIAAACMLVASCYALGYAAAALRKGWLDLLAPVNTATAFVVLATLLLLFSPLVDPARVSVNSQLARLESGKIAADKFDFAYLRFDGKRFGSAALDRLEAEAQGPDAATVRARIAKVRKMNGPWERDVPPPPAVIAGHLRAKPDGTRLPESFLRSSWADLPPHVYRPDCLVEAGKSCDVYQLDVDADGKPEMLVTDPLSGWSIVARESADGKWSVIAMARIDSTGCGAASPAPGGDVPRAVTPALADVEFAGKRFKLEPVIEPYAPCPMMLEGEPLRPAPPPAPWPDSRPPAAPAAPPR</sequence>
<feature type="transmembrane region" description="Helical" evidence="2">
    <location>
        <begin position="363"/>
        <end position="387"/>
    </location>
</feature>
<dbReference type="Proteomes" id="UP001595665">
    <property type="component" value="Unassembled WGS sequence"/>
</dbReference>
<feature type="transmembrane region" description="Helical" evidence="2">
    <location>
        <begin position="301"/>
        <end position="323"/>
    </location>
</feature>
<reference evidence="4" key="1">
    <citation type="journal article" date="2019" name="Int. J. Syst. Evol. Microbiol.">
        <title>The Global Catalogue of Microorganisms (GCM) 10K type strain sequencing project: providing services to taxonomists for standard genome sequencing and annotation.</title>
        <authorList>
            <consortium name="The Broad Institute Genomics Platform"/>
            <consortium name="The Broad Institute Genome Sequencing Center for Infectious Disease"/>
            <person name="Wu L."/>
            <person name="Ma J."/>
        </authorList>
    </citation>
    <scope>NUCLEOTIDE SEQUENCE [LARGE SCALE GENOMIC DNA]</scope>
    <source>
        <strain evidence="4">CCM 7480</strain>
    </source>
</reference>
<feature type="transmembrane region" description="Helical" evidence="2">
    <location>
        <begin position="201"/>
        <end position="219"/>
    </location>
</feature>
<evidence type="ECO:0000313" key="4">
    <source>
        <dbReference type="Proteomes" id="UP001595665"/>
    </source>
</evidence>
<proteinExistence type="predicted"/>
<evidence type="ECO:0000256" key="1">
    <source>
        <dbReference type="SAM" id="MobiDB-lite"/>
    </source>
</evidence>
<keyword evidence="2" id="KW-0472">Membrane</keyword>
<keyword evidence="2" id="KW-0812">Transmembrane</keyword>
<comment type="caution">
    <text evidence="3">The sequence shown here is derived from an EMBL/GenBank/DDBJ whole genome shotgun (WGS) entry which is preliminary data.</text>
</comment>
<dbReference type="EMBL" id="JBHRVV010000001">
    <property type="protein sequence ID" value="MFC3460671.1"/>
    <property type="molecule type" value="Genomic_DNA"/>
</dbReference>
<feature type="region of interest" description="Disordered" evidence="1">
    <location>
        <begin position="605"/>
        <end position="632"/>
    </location>
</feature>
<dbReference type="InterPro" id="IPR025291">
    <property type="entry name" value="DUF4153"/>
</dbReference>
<feature type="compositionally biased region" description="Pro residues" evidence="1">
    <location>
        <begin position="610"/>
        <end position="632"/>
    </location>
</feature>
<feature type="transmembrane region" description="Helical" evidence="2">
    <location>
        <begin position="231"/>
        <end position="257"/>
    </location>
</feature>
<protein>
    <submittedName>
        <fullName evidence="3">DUF4153 domain-containing protein</fullName>
    </submittedName>
</protein>
<feature type="transmembrane region" description="Helical" evidence="2">
    <location>
        <begin position="22"/>
        <end position="43"/>
    </location>
</feature>
<keyword evidence="4" id="KW-1185">Reference proteome</keyword>
<evidence type="ECO:0000313" key="3">
    <source>
        <dbReference type="EMBL" id="MFC3460671.1"/>
    </source>
</evidence>
<feature type="transmembrane region" description="Helical" evidence="2">
    <location>
        <begin position="117"/>
        <end position="140"/>
    </location>
</feature>
<accession>A0ABV7PQU4</accession>
<gene>
    <name evidence="3" type="ORF">ACFOPH_20825</name>
</gene>
<feature type="transmembrane region" description="Helical" evidence="2">
    <location>
        <begin position="335"/>
        <end position="356"/>
    </location>
</feature>
<keyword evidence="2" id="KW-1133">Transmembrane helix</keyword>
<feature type="transmembrane region" description="Helical" evidence="2">
    <location>
        <begin position="161"/>
        <end position="181"/>
    </location>
</feature>
<organism evidence="3 4">
    <name type="scientific">Massilia haematophila</name>
    <dbReference type="NCBI Taxonomy" id="457923"/>
    <lineage>
        <taxon>Bacteria</taxon>
        <taxon>Pseudomonadati</taxon>
        <taxon>Pseudomonadota</taxon>
        <taxon>Betaproteobacteria</taxon>
        <taxon>Burkholderiales</taxon>
        <taxon>Oxalobacteraceae</taxon>
        <taxon>Telluria group</taxon>
        <taxon>Massilia</taxon>
    </lineage>
</organism>
<name>A0ABV7PQU4_9BURK</name>
<feature type="transmembrane region" description="Helical" evidence="2">
    <location>
        <begin position="269"/>
        <end position="289"/>
    </location>
</feature>
<feature type="transmembrane region" description="Helical" evidence="2">
    <location>
        <begin position="82"/>
        <end position="102"/>
    </location>
</feature>